<dbReference type="AlphaFoldDB" id="A0A0L6URQ6"/>
<keyword evidence="2" id="KW-1185">Reference proteome</keyword>
<dbReference type="VEuPathDB" id="FungiDB:VP01_4181g1"/>
<gene>
    <name evidence="1" type="ORF">VP01_4181g1</name>
</gene>
<accession>A0A0L6URQ6</accession>
<organism evidence="1 2">
    <name type="scientific">Puccinia sorghi</name>
    <dbReference type="NCBI Taxonomy" id="27349"/>
    <lineage>
        <taxon>Eukaryota</taxon>
        <taxon>Fungi</taxon>
        <taxon>Dikarya</taxon>
        <taxon>Basidiomycota</taxon>
        <taxon>Pucciniomycotina</taxon>
        <taxon>Pucciniomycetes</taxon>
        <taxon>Pucciniales</taxon>
        <taxon>Pucciniaceae</taxon>
        <taxon>Puccinia</taxon>
    </lineage>
</organism>
<proteinExistence type="predicted"/>
<evidence type="ECO:0000313" key="2">
    <source>
        <dbReference type="Proteomes" id="UP000037035"/>
    </source>
</evidence>
<protein>
    <submittedName>
        <fullName evidence="1">Uncharacterized protein</fullName>
    </submittedName>
</protein>
<sequence length="66" mass="7144">MLLKTILGHANNQNVSAAVTVPAGLVNVLLDMSLTAEKTMQHLEEMIDKLNTSVDTKIMPPNCLLV</sequence>
<comment type="caution">
    <text evidence="1">The sequence shown here is derived from an EMBL/GenBank/DDBJ whole genome shotgun (WGS) entry which is preliminary data.</text>
</comment>
<evidence type="ECO:0000313" key="1">
    <source>
        <dbReference type="EMBL" id="KNZ50907.1"/>
    </source>
</evidence>
<reference evidence="1 2" key="1">
    <citation type="submission" date="2015-08" db="EMBL/GenBank/DDBJ databases">
        <title>Next Generation Sequencing and Analysis of the Genome of Puccinia sorghi L Schw, the Causal Agent of Maize Common Rust.</title>
        <authorList>
            <person name="Rochi L."/>
            <person name="Burguener G."/>
            <person name="Darino M."/>
            <person name="Turjanski A."/>
            <person name="Kreff E."/>
            <person name="Dieguez M.J."/>
            <person name="Sacco F."/>
        </authorList>
    </citation>
    <scope>NUCLEOTIDE SEQUENCE [LARGE SCALE GENOMIC DNA]</scope>
    <source>
        <strain evidence="1 2">RO10H11247</strain>
    </source>
</reference>
<dbReference type="Proteomes" id="UP000037035">
    <property type="component" value="Unassembled WGS sequence"/>
</dbReference>
<name>A0A0L6URQ6_9BASI</name>
<dbReference type="EMBL" id="LAVV01009259">
    <property type="protein sequence ID" value="KNZ50907.1"/>
    <property type="molecule type" value="Genomic_DNA"/>
</dbReference>